<dbReference type="GO" id="GO:0006357">
    <property type="term" value="P:regulation of transcription by RNA polymerase II"/>
    <property type="evidence" value="ECO:0007669"/>
    <property type="project" value="TreeGrafter"/>
</dbReference>
<accession>A0AAV8ZLQ1</accession>
<dbReference type="GO" id="GO:0005634">
    <property type="term" value="C:nucleus"/>
    <property type="evidence" value="ECO:0007669"/>
    <property type="project" value="TreeGrafter"/>
</dbReference>
<protein>
    <recommendedName>
        <fullName evidence="1">MADF domain-containing protein</fullName>
    </recommendedName>
</protein>
<dbReference type="PROSITE" id="PS51029">
    <property type="entry name" value="MADF"/>
    <property type="match status" value="1"/>
</dbReference>
<keyword evidence="3" id="KW-1185">Reference proteome</keyword>
<dbReference type="Proteomes" id="UP001162156">
    <property type="component" value="Unassembled WGS sequence"/>
</dbReference>
<dbReference type="EMBL" id="JANEYF010001021">
    <property type="protein sequence ID" value="KAJ8966367.1"/>
    <property type="molecule type" value="Genomic_DNA"/>
</dbReference>
<gene>
    <name evidence="2" type="ORF">NQ314_003562</name>
</gene>
<dbReference type="GO" id="GO:0005667">
    <property type="term" value="C:transcription regulator complex"/>
    <property type="evidence" value="ECO:0007669"/>
    <property type="project" value="TreeGrafter"/>
</dbReference>
<dbReference type="PANTHER" id="PTHR12243:SF67">
    <property type="entry name" value="COREPRESSOR OF PANGOLIN, ISOFORM A-RELATED"/>
    <property type="match status" value="1"/>
</dbReference>
<dbReference type="Pfam" id="PF10545">
    <property type="entry name" value="MADF_DNA_bdg"/>
    <property type="match status" value="1"/>
</dbReference>
<feature type="domain" description="MADF" evidence="1">
    <location>
        <begin position="7"/>
        <end position="101"/>
    </location>
</feature>
<name>A0AAV8ZLQ1_9CUCU</name>
<proteinExistence type="predicted"/>
<dbReference type="InterPro" id="IPR006578">
    <property type="entry name" value="MADF-dom"/>
</dbReference>
<dbReference type="SMART" id="SM00595">
    <property type="entry name" value="MADF"/>
    <property type="match status" value="1"/>
</dbReference>
<dbReference type="InterPro" id="IPR039353">
    <property type="entry name" value="TF_Adf1"/>
</dbReference>
<organism evidence="2 3">
    <name type="scientific">Rhamnusium bicolor</name>
    <dbReference type="NCBI Taxonomy" id="1586634"/>
    <lineage>
        <taxon>Eukaryota</taxon>
        <taxon>Metazoa</taxon>
        <taxon>Ecdysozoa</taxon>
        <taxon>Arthropoda</taxon>
        <taxon>Hexapoda</taxon>
        <taxon>Insecta</taxon>
        <taxon>Pterygota</taxon>
        <taxon>Neoptera</taxon>
        <taxon>Endopterygota</taxon>
        <taxon>Coleoptera</taxon>
        <taxon>Polyphaga</taxon>
        <taxon>Cucujiformia</taxon>
        <taxon>Chrysomeloidea</taxon>
        <taxon>Cerambycidae</taxon>
        <taxon>Lepturinae</taxon>
        <taxon>Rhagiini</taxon>
        <taxon>Rhamnusium</taxon>
    </lineage>
</organism>
<dbReference type="AlphaFoldDB" id="A0AAV8ZLQ1"/>
<reference evidence="2" key="1">
    <citation type="journal article" date="2023" name="Insect Mol. Biol.">
        <title>Genome sequencing provides insights into the evolution of gene families encoding plant cell wall-degrading enzymes in longhorned beetles.</title>
        <authorList>
            <person name="Shin N.R."/>
            <person name="Okamura Y."/>
            <person name="Kirsch R."/>
            <person name="Pauchet Y."/>
        </authorList>
    </citation>
    <scope>NUCLEOTIDE SEQUENCE</scope>
    <source>
        <strain evidence="2">RBIC_L_NR</strain>
    </source>
</reference>
<evidence type="ECO:0000313" key="2">
    <source>
        <dbReference type="EMBL" id="KAJ8966367.1"/>
    </source>
</evidence>
<dbReference type="PANTHER" id="PTHR12243">
    <property type="entry name" value="MADF DOMAIN TRANSCRIPTION FACTOR"/>
    <property type="match status" value="1"/>
</dbReference>
<evidence type="ECO:0000259" key="1">
    <source>
        <dbReference type="PROSITE" id="PS51029"/>
    </source>
</evidence>
<evidence type="ECO:0000313" key="3">
    <source>
        <dbReference type="Proteomes" id="UP001162156"/>
    </source>
</evidence>
<sequence length="220" mass="25876">MDFDNTRLISEVERYPELYDNTHPNFKNKDWKMDIWVDITYKLRKQCDEESVRQVRMRWKSLRDSYVKATKYRTALSKAQAKPKKNWRYSQSMSFLDPFLGSPNPAKGVRNKKRKLCDVTEVEPVENFFVTPEDLQEVSENGCNDHLLGDWSEYPPAHQFSSPPRVNQENDIDSFFKGIADTVKKLNSVNQVKIQRDIVNMVLDIKLKEIQDNKDPLDVL</sequence>
<comment type="caution">
    <text evidence="2">The sequence shown here is derived from an EMBL/GenBank/DDBJ whole genome shotgun (WGS) entry which is preliminary data.</text>
</comment>